<keyword evidence="6" id="KW-0762">Sugar transport</keyword>
<keyword evidence="7" id="KW-1185">Reference proteome</keyword>
<keyword evidence="6" id="KW-0813">Transport</keyword>
<feature type="transmembrane region" description="Helical" evidence="5">
    <location>
        <begin position="149"/>
        <end position="167"/>
    </location>
</feature>
<feature type="transmembrane region" description="Helical" evidence="5">
    <location>
        <begin position="432"/>
        <end position="455"/>
    </location>
</feature>
<evidence type="ECO:0000256" key="5">
    <source>
        <dbReference type="SAM" id="Phobius"/>
    </source>
</evidence>
<dbReference type="AlphaFoldDB" id="A0A1G9ZZC9"/>
<protein>
    <submittedName>
        <fullName evidence="6">Sugar transporter</fullName>
    </submittedName>
</protein>
<dbReference type="InterPro" id="IPR050360">
    <property type="entry name" value="MFS_Sugar_Transporters"/>
</dbReference>
<evidence type="ECO:0000256" key="2">
    <source>
        <dbReference type="ARBA" id="ARBA00022692"/>
    </source>
</evidence>
<feature type="transmembrane region" description="Helical" evidence="5">
    <location>
        <begin position="56"/>
        <end position="77"/>
    </location>
</feature>
<dbReference type="PANTHER" id="PTHR48022:SF2">
    <property type="entry name" value="PLASTIDIC GLUCOSE TRANSPORTER 4"/>
    <property type="match status" value="1"/>
</dbReference>
<feature type="transmembrane region" description="Helical" evidence="5">
    <location>
        <begin position="332"/>
        <end position="354"/>
    </location>
</feature>
<dbReference type="GO" id="GO:0016020">
    <property type="term" value="C:membrane"/>
    <property type="evidence" value="ECO:0007669"/>
    <property type="project" value="UniProtKB-SubCell"/>
</dbReference>
<dbReference type="SUPFAM" id="SSF103473">
    <property type="entry name" value="MFS general substrate transporter"/>
    <property type="match status" value="1"/>
</dbReference>
<feature type="transmembrane region" description="Helical" evidence="5">
    <location>
        <begin position="89"/>
        <end position="105"/>
    </location>
</feature>
<evidence type="ECO:0000256" key="1">
    <source>
        <dbReference type="ARBA" id="ARBA00004141"/>
    </source>
</evidence>
<comment type="subcellular location">
    <subcellularLocation>
        <location evidence="1">Membrane</location>
        <topology evidence="1">Multi-pass membrane protein</topology>
    </subcellularLocation>
</comment>
<dbReference type="Pfam" id="PF00083">
    <property type="entry name" value="Sugar_tr"/>
    <property type="match status" value="1"/>
</dbReference>
<organism evidence="6 7">
    <name type="scientific">Actinomyces ruminicola</name>
    <dbReference type="NCBI Taxonomy" id="332524"/>
    <lineage>
        <taxon>Bacteria</taxon>
        <taxon>Bacillati</taxon>
        <taxon>Actinomycetota</taxon>
        <taxon>Actinomycetes</taxon>
        <taxon>Actinomycetales</taxon>
        <taxon>Actinomycetaceae</taxon>
        <taxon>Actinomyces</taxon>
    </lineage>
</organism>
<feature type="transmembrane region" description="Helical" evidence="5">
    <location>
        <begin position="111"/>
        <end position="129"/>
    </location>
</feature>
<accession>A0A1G9ZZC9</accession>
<dbReference type="Gene3D" id="1.20.1250.20">
    <property type="entry name" value="MFS general substrate transporter like domains"/>
    <property type="match status" value="1"/>
</dbReference>
<dbReference type="RefSeq" id="WP_092532788.1">
    <property type="nucleotide sequence ID" value="NZ_FNIM01000001.1"/>
</dbReference>
<sequence length="459" mass="46162">MATAVRTPAQRRLRALLVSSALAAGAAWGAIGISLAGDAAARAALTAHGAAGTEALPIILLTLAALPLGSLVGAPALDLISHACGRRPAVLACAVLTTVGCLVAVCDRPLLRVAGIGVVGLGIGGYAIVVPKLAHELAEHGHRRLMPRVRAAAPAGAGLAILAGALGERLAPGQSAVCAWLIPQLAAMVSLLLALTLPETPHWYAAQGRLESAYAALQRMLGSLEAAVGIDWVMMDTGTRDEQHPLGRGDLSIARVRRTVAAGLLLEVVQALPLGVAALCLGPALMAEAAGAMAGGTAGSGPAHLPLGVAAALALAWVAVALLGTGRRGNHFAYAWILVGIGVSAFGITLLALADTLHGAGMMALLVCVDVLLVACQFTAVAPACTGNIDPLVPPWLLRSQRRAIAAIRPLVQLAAVLAPALLLALTPPQAAVGVVLSCQVLSLLIAVAALPCALEALR</sequence>
<feature type="transmembrane region" description="Helical" evidence="5">
    <location>
        <begin position="360"/>
        <end position="385"/>
    </location>
</feature>
<feature type="transmembrane region" description="Helical" evidence="5">
    <location>
        <begin position="179"/>
        <end position="197"/>
    </location>
</feature>
<feature type="transmembrane region" description="Helical" evidence="5">
    <location>
        <begin position="264"/>
        <end position="285"/>
    </location>
</feature>
<keyword evidence="2 5" id="KW-0812">Transmembrane</keyword>
<feature type="transmembrane region" description="Helical" evidence="5">
    <location>
        <begin position="406"/>
        <end position="426"/>
    </location>
</feature>
<dbReference type="InterPro" id="IPR036259">
    <property type="entry name" value="MFS_trans_sf"/>
</dbReference>
<dbReference type="InterPro" id="IPR005828">
    <property type="entry name" value="MFS_sugar_transport-like"/>
</dbReference>
<evidence type="ECO:0000256" key="3">
    <source>
        <dbReference type="ARBA" id="ARBA00022989"/>
    </source>
</evidence>
<dbReference type="EMBL" id="FNIM01000001">
    <property type="protein sequence ID" value="SDN27002.1"/>
    <property type="molecule type" value="Genomic_DNA"/>
</dbReference>
<proteinExistence type="predicted"/>
<gene>
    <name evidence="6" type="ORF">SAMN05216355_101505</name>
</gene>
<dbReference type="GO" id="GO:0005351">
    <property type="term" value="F:carbohydrate:proton symporter activity"/>
    <property type="evidence" value="ECO:0007669"/>
    <property type="project" value="TreeGrafter"/>
</dbReference>
<dbReference type="Proteomes" id="UP000198541">
    <property type="component" value="Unassembled WGS sequence"/>
</dbReference>
<evidence type="ECO:0000256" key="4">
    <source>
        <dbReference type="ARBA" id="ARBA00023136"/>
    </source>
</evidence>
<reference evidence="7" key="1">
    <citation type="submission" date="2016-10" db="EMBL/GenBank/DDBJ databases">
        <authorList>
            <person name="Varghese N."/>
            <person name="Submissions S."/>
        </authorList>
    </citation>
    <scope>NUCLEOTIDE SEQUENCE [LARGE SCALE GENOMIC DNA]</scope>
    <source>
        <strain evidence="7">DSM 27982</strain>
    </source>
</reference>
<keyword evidence="4 5" id="KW-0472">Membrane</keyword>
<keyword evidence="3 5" id="KW-1133">Transmembrane helix</keyword>
<evidence type="ECO:0000313" key="6">
    <source>
        <dbReference type="EMBL" id="SDN27002.1"/>
    </source>
</evidence>
<dbReference type="PANTHER" id="PTHR48022">
    <property type="entry name" value="PLASTIDIC GLUCOSE TRANSPORTER 4"/>
    <property type="match status" value="1"/>
</dbReference>
<name>A0A1G9ZZC9_9ACTO</name>
<evidence type="ECO:0000313" key="7">
    <source>
        <dbReference type="Proteomes" id="UP000198541"/>
    </source>
</evidence>
<feature type="transmembrane region" description="Helical" evidence="5">
    <location>
        <begin position="305"/>
        <end position="325"/>
    </location>
</feature>